<name>A0A251Q819_PRUPE</name>
<evidence type="ECO:0008006" key="6">
    <source>
        <dbReference type="Google" id="ProtNLM"/>
    </source>
</evidence>
<reference evidence="4 5" key="1">
    <citation type="journal article" date="2013" name="Nat. Genet.">
        <title>The high-quality draft genome of peach (Prunus persica) identifies unique patterns of genetic diversity, domestication and genome evolution.</title>
        <authorList>
            <consortium name="International Peach Genome Initiative"/>
            <person name="Verde I."/>
            <person name="Abbott A.G."/>
            <person name="Scalabrin S."/>
            <person name="Jung S."/>
            <person name="Shu S."/>
            <person name="Marroni F."/>
            <person name="Zhebentyayeva T."/>
            <person name="Dettori M.T."/>
            <person name="Grimwood J."/>
            <person name="Cattonaro F."/>
            <person name="Zuccolo A."/>
            <person name="Rossini L."/>
            <person name="Jenkins J."/>
            <person name="Vendramin E."/>
            <person name="Meisel L.A."/>
            <person name="Decroocq V."/>
            <person name="Sosinski B."/>
            <person name="Prochnik S."/>
            <person name="Mitros T."/>
            <person name="Policriti A."/>
            <person name="Cipriani G."/>
            <person name="Dondini L."/>
            <person name="Ficklin S."/>
            <person name="Goodstein D.M."/>
            <person name="Xuan P."/>
            <person name="Del Fabbro C."/>
            <person name="Aramini V."/>
            <person name="Copetti D."/>
            <person name="Gonzalez S."/>
            <person name="Horner D.S."/>
            <person name="Falchi R."/>
            <person name="Lucas S."/>
            <person name="Mica E."/>
            <person name="Maldonado J."/>
            <person name="Lazzari B."/>
            <person name="Bielenberg D."/>
            <person name="Pirona R."/>
            <person name="Miculan M."/>
            <person name="Barakat A."/>
            <person name="Testolin R."/>
            <person name="Stella A."/>
            <person name="Tartarini S."/>
            <person name="Tonutti P."/>
            <person name="Arus P."/>
            <person name="Orellana A."/>
            <person name="Wells C."/>
            <person name="Main D."/>
            <person name="Vizzotto G."/>
            <person name="Silva H."/>
            <person name="Salamini F."/>
            <person name="Schmutz J."/>
            <person name="Morgante M."/>
            <person name="Rokhsar D.S."/>
        </authorList>
    </citation>
    <scope>NUCLEOTIDE SEQUENCE [LARGE SCALE GENOMIC DNA]</scope>
    <source>
        <strain evidence="5">cv. Nemared</strain>
    </source>
</reference>
<dbReference type="Gramene" id="ONI19981">
    <property type="protein sequence ID" value="ONI19981"/>
    <property type="gene ID" value="PRUPE_3G308900"/>
</dbReference>
<feature type="repeat" description="PPR" evidence="3">
    <location>
        <begin position="490"/>
        <end position="524"/>
    </location>
</feature>
<evidence type="ECO:0000313" key="4">
    <source>
        <dbReference type="EMBL" id="ONI19981.1"/>
    </source>
</evidence>
<dbReference type="AlphaFoldDB" id="A0A251Q819"/>
<gene>
    <name evidence="4" type="ORF">PRUPE_3G308900</name>
</gene>
<feature type="repeat" description="PPR" evidence="3">
    <location>
        <begin position="455"/>
        <end position="489"/>
    </location>
</feature>
<dbReference type="InterPro" id="IPR002885">
    <property type="entry name" value="PPR_rpt"/>
</dbReference>
<feature type="repeat" description="PPR" evidence="3">
    <location>
        <begin position="420"/>
        <end position="454"/>
    </location>
</feature>
<evidence type="ECO:0000256" key="1">
    <source>
        <dbReference type="ARBA" id="ARBA00007626"/>
    </source>
</evidence>
<dbReference type="PANTHER" id="PTHR47936:SF1">
    <property type="entry name" value="PENTATRICOPEPTIDE REPEAT-CONTAINING PROTEIN GUN1, CHLOROPLASTIC"/>
    <property type="match status" value="1"/>
</dbReference>
<feature type="repeat" description="PPR" evidence="3">
    <location>
        <begin position="246"/>
        <end position="280"/>
    </location>
</feature>
<dbReference type="Pfam" id="PF13041">
    <property type="entry name" value="PPR_2"/>
    <property type="match status" value="2"/>
</dbReference>
<accession>A0A251Q819</accession>
<dbReference type="OrthoDB" id="185373at2759"/>
<dbReference type="EMBL" id="CM007653">
    <property type="protein sequence ID" value="ONI19981.1"/>
    <property type="molecule type" value="Genomic_DNA"/>
</dbReference>
<protein>
    <recommendedName>
        <fullName evidence="6">Pentacotripeptide-repeat region of PRORP domain-containing protein</fullName>
    </recommendedName>
</protein>
<sequence length="662" mass="74062">MIQTVRFEPFFLYCCIRHSLPSMKTSSATELASRISRVLISASNHTRPTRSWNPSLENILHQLGCRDSLSPSLVARVIDPFLLPHHSLALGFFNWASQQPSFSHTSITYKSVLKSLSFSRQFNAIDALLKQVKAQKIGLDASVYRSVIASLIIGRKTHNAFLVFSEVSSLIKDIGHEICNSLLAALACDGYFEYAQKVFDEMTLKAIPLSTLGFGVFIWRLCGHAELGKTLSMLDEVRRGGSEINGSVTALLIIHGFCQASRVSEAFWVLDELRSRQCKPDFMAYRIVAEAFRSTGSVVDVEKVLKKKRKLGVAPRTNDYRQFIFDLISERQICEAKELGEVIISGNFPIDDDVLNVLIGSVSAIDPLSAIVFFRFMIEKQRFPTLLTLCNLSRNLCKHSNTDELLVVFQVLASGDYFKDLETYNVMVSFLCKAGMVKEAYGVLQEMKKKGLGPDVSTYNSLIETCCREDLLRPAKRLWDEMFASGCRGNLKTYNILIRKFSEVGQVDEAQRLFYHMLGKGVAPDVMTYTSLLEGLCQETKLQAAFDVFRKSVEQDFMLAQNVLGTFTRSLCKAGFFLDASKLLCGLSNDVAQSDSHVILLKYLADAKEIPVAIEHVKWVQQTSPSMLQIVSAELLASLSSSSRLEPTRQLVQTIQEISGLK</sequence>
<dbReference type="Gene3D" id="1.25.40.10">
    <property type="entry name" value="Tetratricopeptide repeat domain"/>
    <property type="match status" value="4"/>
</dbReference>
<evidence type="ECO:0000256" key="3">
    <source>
        <dbReference type="PROSITE-ProRule" id="PRU00708"/>
    </source>
</evidence>
<organism evidence="4 5">
    <name type="scientific">Prunus persica</name>
    <name type="common">Peach</name>
    <name type="synonym">Amygdalus persica</name>
    <dbReference type="NCBI Taxonomy" id="3760"/>
    <lineage>
        <taxon>Eukaryota</taxon>
        <taxon>Viridiplantae</taxon>
        <taxon>Streptophyta</taxon>
        <taxon>Embryophyta</taxon>
        <taxon>Tracheophyta</taxon>
        <taxon>Spermatophyta</taxon>
        <taxon>Magnoliopsida</taxon>
        <taxon>eudicotyledons</taxon>
        <taxon>Gunneridae</taxon>
        <taxon>Pentapetalae</taxon>
        <taxon>rosids</taxon>
        <taxon>fabids</taxon>
        <taxon>Rosales</taxon>
        <taxon>Rosaceae</taxon>
        <taxon>Amygdaloideae</taxon>
        <taxon>Amygdaleae</taxon>
        <taxon>Prunus</taxon>
    </lineage>
</organism>
<keyword evidence="5" id="KW-1185">Reference proteome</keyword>
<dbReference type="NCBIfam" id="TIGR00756">
    <property type="entry name" value="PPR"/>
    <property type="match status" value="5"/>
</dbReference>
<dbReference type="SMR" id="A0A251Q819"/>
<evidence type="ECO:0000256" key="2">
    <source>
        <dbReference type="ARBA" id="ARBA00022737"/>
    </source>
</evidence>
<dbReference type="Proteomes" id="UP000006882">
    <property type="component" value="Chromosome G3"/>
</dbReference>
<feature type="repeat" description="PPR" evidence="3">
    <location>
        <begin position="525"/>
        <end position="559"/>
    </location>
</feature>
<comment type="similarity">
    <text evidence="1">Belongs to the PPR family. P subfamily.</text>
</comment>
<dbReference type="Pfam" id="PF01535">
    <property type="entry name" value="PPR"/>
    <property type="match status" value="2"/>
</dbReference>
<proteinExistence type="inferred from homology"/>
<dbReference type="InterPro" id="IPR011990">
    <property type="entry name" value="TPR-like_helical_dom_sf"/>
</dbReference>
<evidence type="ECO:0000313" key="5">
    <source>
        <dbReference type="Proteomes" id="UP000006882"/>
    </source>
</evidence>
<dbReference type="PANTHER" id="PTHR47936">
    <property type="entry name" value="PPR_LONG DOMAIN-CONTAINING PROTEIN"/>
    <property type="match status" value="1"/>
</dbReference>
<dbReference type="eggNOG" id="KOG4197">
    <property type="taxonomic scope" value="Eukaryota"/>
</dbReference>
<keyword evidence="2" id="KW-0677">Repeat</keyword>
<dbReference type="STRING" id="3760.A0A251Q819"/>
<dbReference type="GO" id="GO:0003729">
    <property type="term" value="F:mRNA binding"/>
    <property type="evidence" value="ECO:0000318"/>
    <property type="project" value="GO_Central"/>
</dbReference>
<dbReference type="PROSITE" id="PS51375">
    <property type="entry name" value="PPR"/>
    <property type="match status" value="5"/>
</dbReference>